<comment type="caution">
    <text evidence="2">The sequence shown here is derived from an EMBL/GenBank/DDBJ whole genome shotgun (WGS) entry which is preliminary data.</text>
</comment>
<dbReference type="Proteomes" id="UP000006233">
    <property type="component" value="Unassembled WGS sequence"/>
</dbReference>
<keyword evidence="1" id="KW-0812">Transmembrane</keyword>
<dbReference type="RefSeq" id="WP_006805578.1">
    <property type="nucleotide sequence ID" value="NZ_GG700633.1"/>
</dbReference>
<accession>C9N0C0</accession>
<keyword evidence="1" id="KW-0472">Membrane</keyword>
<dbReference type="AlphaFoldDB" id="C9N0C0"/>
<feature type="transmembrane region" description="Helical" evidence="1">
    <location>
        <begin position="6"/>
        <end position="23"/>
    </location>
</feature>
<dbReference type="HOGENOM" id="CLU_124925_0_0_0"/>
<name>C9N0C0_9FUSO</name>
<feature type="transmembrane region" description="Helical" evidence="1">
    <location>
        <begin position="43"/>
        <end position="61"/>
    </location>
</feature>
<gene>
    <name evidence="2" type="ORF">GCWU000323_02276</name>
</gene>
<organism evidence="2 3">
    <name type="scientific">Leptotrichia hofstadii F0254</name>
    <dbReference type="NCBI Taxonomy" id="634994"/>
    <lineage>
        <taxon>Bacteria</taxon>
        <taxon>Fusobacteriati</taxon>
        <taxon>Fusobacteriota</taxon>
        <taxon>Fusobacteriia</taxon>
        <taxon>Fusobacteriales</taxon>
        <taxon>Leptotrichiaceae</taxon>
        <taxon>Leptotrichia</taxon>
    </lineage>
</organism>
<reference evidence="2 3" key="1">
    <citation type="submission" date="2009-09" db="EMBL/GenBank/DDBJ databases">
        <authorList>
            <person name="Weinstock G."/>
            <person name="Sodergren E."/>
            <person name="Clifton S."/>
            <person name="Fulton L."/>
            <person name="Fulton B."/>
            <person name="Courtney L."/>
            <person name="Fronick C."/>
            <person name="Harrison M."/>
            <person name="Strong C."/>
            <person name="Farmer C."/>
            <person name="Delahaunty K."/>
            <person name="Markovic C."/>
            <person name="Hall O."/>
            <person name="Minx P."/>
            <person name="Tomlinson C."/>
            <person name="Mitreva M."/>
            <person name="Nelson J."/>
            <person name="Hou S."/>
            <person name="Wollam A."/>
            <person name="Pepin K.H."/>
            <person name="Johnson M."/>
            <person name="Bhonagiri V."/>
            <person name="Nash W.E."/>
            <person name="Warren W."/>
            <person name="Chinwalla A."/>
            <person name="Mardis E.R."/>
            <person name="Wilson R.K."/>
        </authorList>
    </citation>
    <scope>NUCLEOTIDE SEQUENCE [LARGE SCALE GENOMIC DNA]</scope>
    <source>
        <strain evidence="2 3">F0254</strain>
    </source>
</reference>
<protein>
    <submittedName>
        <fullName evidence="2">Uncharacterized protein</fullName>
    </submittedName>
</protein>
<proteinExistence type="predicted"/>
<sequence length="186" mass="22546">MIKNINNLILSFLSISWMILIYILDNTDKEEIFYKLTLKDKHFFEKVIVIFIILQIFFTYVEIKIIQSEKFQIYSKDKLYDVKEIENLDGEFLSVYLGYFFVALGIGSLKIAIISFTLILIFVSLTRVQYYNPVLLFFKYHFYNVRTERGTKIFLISRKEIRTNELINFERLRRINNFVYFDEEKR</sequence>
<dbReference type="STRING" id="634994.GCWU000323_02276"/>
<dbReference type="eggNOG" id="ENOG5031208">
    <property type="taxonomic scope" value="Bacteria"/>
</dbReference>
<keyword evidence="1" id="KW-1133">Transmembrane helix</keyword>
<dbReference type="EMBL" id="ACVB02000026">
    <property type="protein sequence ID" value="EEX73607.1"/>
    <property type="molecule type" value="Genomic_DNA"/>
</dbReference>
<evidence type="ECO:0000313" key="3">
    <source>
        <dbReference type="Proteomes" id="UP000006233"/>
    </source>
</evidence>
<evidence type="ECO:0000256" key="1">
    <source>
        <dbReference type="SAM" id="Phobius"/>
    </source>
</evidence>
<evidence type="ECO:0000313" key="2">
    <source>
        <dbReference type="EMBL" id="EEX73607.1"/>
    </source>
</evidence>
<feature type="transmembrane region" description="Helical" evidence="1">
    <location>
        <begin position="96"/>
        <end position="123"/>
    </location>
</feature>